<dbReference type="GO" id="GO:0008137">
    <property type="term" value="F:NADH dehydrogenase (ubiquinone) activity"/>
    <property type="evidence" value="ECO:0007669"/>
    <property type="project" value="UniProtKB-EC"/>
</dbReference>
<accession>A0A8T9ZW96</accession>
<evidence type="ECO:0000256" key="10">
    <source>
        <dbReference type="ARBA" id="ARBA00049551"/>
    </source>
</evidence>
<dbReference type="Pfam" id="PF00420">
    <property type="entry name" value="Oxidored_q2"/>
    <property type="match status" value="1"/>
</dbReference>
<evidence type="ECO:0000256" key="7">
    <source>
        <dbReference type="ARBA" id="ARBA00023027"/>
    </source>
</evidence>
<dbReference type="EMBL" id="MW619643">
    <property type="protein sequence ID" value="UPL65269.1"/>
    <property type="molecule type" value="Genomic_DNA"/>
</dbReference>
<feature type="transmembrane region" description="Helical" evidence="11">
    <location>
        <begin position="30"/>
        <end position="52"/>
    </location>
</feature>
<feature type="transmembrane region" description="Helical" evidence="11">
    <location>
        <begin position="58"/>
        <end position="80"/>
    </location>
</feature>
<organism evidence="12">
    <name type="scientific">Largus sp</name>
    <dbReference type="NCBI Taxonomy" id="2931298"/>
    <lineage>
        <taxon>Eukaryota</taxon>
        <taxon>Metazoa</taxon>
        <taxon>Ecdysozoa</taxon>
        <taxon>Arthropoda</taxon>
        <taxon>Hexapoda</taxon>
        <taxon>Insecta</taxon>
        <taxon>Pterygota</taxon>
        <taxon>Neoptera</taxon>
        <taxon>Paraneoptera</taxon>
        <taxon>Hemiptera</taxon>
        <taxon>Heteroptera</taxon>
        <taxon>Panheteroptera</taxon>
        <taxon>Pentatomomorpha</taxon>
        <taxon>Pyrrhocoroidea</taxon>
        <taxon>Largidae</taxon>
        <taxon>Largus</taxon>
    </lineage>
</organism>
<keyword evidence="7" id="KW-0520">NAD</keyword>
<keyword evidence="5" id="KW-1278">Translocase</keyword>
<evidence type="ECO:0000256" key="6">
    <source>
        <dbReference type="ARBA" id="ARBA00022989"/>
    </source>
</evidence>
<sequence length="96" mass="11175">MNYVFYSSLLMFLSGIVVFCLAHKHILLSLFALEFIILLLYFLFFFFLLMFGVDLYFIMFYISFSVCEGALGLGVLVNMIRNHGNDYLLSLSILSW</sequence>
<dbReference type="Gene3D" id="1.10.287.3510">
    <property type="match status" value="1"/>
</dbReference>
<evidence type="ECO:0000256" key="11">
    <source>
        <dbReference type="SAM" id="Phobius"/>
    </source>
</evidence>
<evidence type="ECO:0000256" key="9">
    <source>
        <dbReference type="ARBA" id="ARBA00031586"/>
    </source>
</evidence>
<protein>
    <recommendedName>
        <fullName evidence="3">NADH-ubiquinone oxidoreductase chain 4L</fullName>
    </recommendedName>
    <alternativeName>
        <fullName evidence="9">NADH dehydrogenase subunit 4L</fullName>
    </alternativeName>
</protein>
<comment type="similarity">
    <text evidence="2">Belongs to the complex I subunit 4L family.</text>
</comment>
<keyword evidence="6 11" id="KW-1133">Transmembrane helix</keyword>
<evidence type="ECO:0000256" key="2">
    <source>
        <dbReference type="ARBA" id="ARBA00010519"/>
    </source>
</evidence>
<evidence type="ECO:0000313" key="12">
    <source>
        <dbReference type="EMBL" id="UPL65269.1"/>
    </source>
</evidence>
<feature type="transmembrane region" description="Helical" evidence="11">
    <location>
        <begin position="6"/>
        <end position="23"/>
    </location>
</feature>
<evidence type="ECO:0000256" key="4">
    <source>
        <dbReference type="ARBA" id="ARBA00022692"/>
    </source>
</evidence>
<name>A0A8T9ZW96_9HEMI</name>
<reference evidence="12" key="1">
    <citation type="journal article" date="2022" name="Cladistics">
        <title>Diversification of the phytophagous lineages of true bugs (Insecta: Hemiptera: Heteroptera) shortly after that of the flowering plants.</title>
        <authorList>
            <person name="Ye F."/>
            <person name="Kment P."/>
            <person name="Redei D."/>
            <person name="Luo J.Y."/>
            <person name="Wang Y.H."/>
            <person name="Kuechler S.M."/>
            <person name="Zhang W.W."/>
            <person name="Chen P.P."/>
            <person name="Wu H.Y."/>
            <person name="Wu Y.Z."/>
            <person name="Sun X.Y."/>
            <person name="Ding L."/>
            <person name="Wang Y.R."/>
            <person name="Xie Q."/>
        </authorList>
    </citation>
    <scope>NUCLEOTIDE SEQUENCE</scope>
</reference>
<keyword evidence="12" id="KW-0496">Mitochondrion</keyword>
<comment type="catalytic activity">
    <reaction evidence="10">
        <text>a ubiquinone + NADH + 5 H(+)(in) = a ubiquinol + NAD(+) + 4 H(+)(out)</text>
        <dbReference type="Rhea" id="RHEA:29091"/>
        <dbReference type="Rhea" id="RHEA-COMP:9565"/>
        <dbReference type="Rhea" id="RHEA-COMP:9566"/>
        <dbReference type="ChEBI" id="CHEBI:15378"/>
        <dbReference type="ChEBI" id="CHEBI:16389"/>
        <dbReference type="ChEBI" id="CHEBI:17976"/>
        <dbReference type="ChEBI" id="CHEBI:57540"/>
        <dbReference type="ChEBI" id="CHEBI:57945"/>
        <dbReference type="EC" id="7.1.1.2"/>
    </reaction>
</comment>
<evidence type="ECO:0000256" key="3">
    <source>
        <dbReference type="ARBA" id="ARBA00016612"/>
    </source>
</evidence>
<proteinExistence type="inferred from homology"/>
<keyword evidence="8 11" id="KW-0472">Membrane</keyword>
<dbReference type="AlphaFoldDB" id="A0A8T9ZW96"/>
<evidence type="ECO:0000256" key="1">
    <source>
        <dbReference type="ARBA" id="ARBA00004141"/>
    </source>
</evidence>
<keyword evidence="4 11" id="KW-0812">Transmembrane</keyword>
<evidence type="ECO:0000256" key="5">
    <source>
        <dbReference type="ARBA" id="ARBA00022967"/>
    </source>
</evidence>
<dbReference type="GO" id="GO:0016020">
    <property type="term" value="C:membrane"/>
    <property type="evidence" value="ECO:0007669"/>
    <property type="project" value="UniProtKB-SubCell"/>
</dbReference>
<comment type="subcellular location">
    <subcellularLocation>
        <location evidence="1">Membrane</location>
        <topology evidence="1">Multi-pass membrane protein</topology>
    </subcellularLocation>
</comment>
<evidence type="ECO:0000256" key="8">
    <source>
        <dbReference type="ARBA" id="ARBA00023136"/>
    </source>
</evidence>
<dbReference type="InterPro" id="IPR039428">
    <property type="entry name" value="NUOK/Mnh_C1-like"/>
</dbReference>
<geneLocation type="mitochondrion" evidence="12"/>